<feature type="transmembrane region" description="Helical" evidence="1">
    <location>
        <begin position="75"/>
        <end position="96"/>
    </location>
</feature>
<feature type="transmembrane region" description="Helical" evidence="1">
    <location>
        <begin position="47"/>
        <end position="69"/>
    </location>
</feature>
<keyword evidence="1" id="KW-0472">Membrane</keyword>
<feature type="transmembrane region" description="Helical" evidence="1">
    <location>
        <begin position="12"/>
        <end position="35"/>
    </location>
</feature>
<keyword evidence="1" id="KW-1133">Transmembrane helix</keyword>
<name>A0A660L9X5_9ACTN</name>
<organism evidence="2 3">
    <name type="scientific">Solirubrobacter pauli</name>
    <dbReference type="NCBI Taxonomy" id="166793"/>
    <lineage>
        <taxon>Bacteria</taxon>
        <taxon>Bacillati</taxon>
        <taxon>Actinomycetota</taxon>
        <taxon>Thermoleophilia</taxon>
        <taxon>Solirubrobacterales</taxon>
        <taxon>Solirubrobacteraceae</taxon>
        <taxon>Solirubrobacter</taxon>
    </lineage>
</organism>
<proteinExistence type="predicted"/>
<sequence length="97" mass="10118">MNKRIVNVEAKAFLVVFAVAASLFGAYGVFGTLLMRGDGIVSSTTGFLLLLTISLAALGSALIALAVILKNHVGAWWLLTSALATVAWFGTGHLLVD</sequence>
<evidence type="ECO:0000256" key="1">
    <source>
        <dbReference type="SAM" id="Phobius"/>
    </source>
</evidence>
<reference evidence="2 3" key="1">
    <citation type="submission" date="2018-10" db="EMBL/GenBank/DDBJ databases">
        <title>Genomic Encyclopedia of Archaeal and Bacterial Type Strains, Phase II (KMG-II): from individual species to whole genera.</title>
        <authorList>
            <person name="Goeker M."/>
        </authorList>
    </citation>
    <scope>NUCLEOTIDE SEQUENCE [LARGE SCALE GENOMIC DNA]</scope>
    <source>
        <strain evidence="2 3">DSM 14954</strain>
    </source>
</reference>
<comment type="caution">
    <text evidence="2">The sequence shown here is derived from an EMBL/GenBank/DDBJ whole genome shotgun (WGS) entry which is preliminary data.</text>
</comment>
<keyword evidence="3" id="KW-1185">Reference proteome</keyword>
<dbReference type="AlphaFoldDB" id="A0A660L9X5"/>
<evidence type="ECO:0000313" key="2">
    <source>
        <dbReference type="EMBL" id="RKQ88360.1"/>
    </source>
</evidence>
<evidence type="ECO:0000313" key="3">
    <source>
        <dbReference type="Proteomes" id="UP000278962"/>
    </source>
</evidence>
<dbReference type="Proteomes" id="UP000278962">
    <property type="component" value="Unassembled WGS sequence"/>
</dbReference>
<dbReference type="EMBL" id="RBIL01000002">
    <property type="protein sequence ID" value="RKQ88360.1"/>
    <property type="molecule type" value="Genomic_DNA"/>
</dbReference>
<protein>
    <submittedName>
        <fullName evidence="2">Uncharacterized protein</fullName>
    </submittedName>
</protein>
<accession>A0A660L9X5</accession>
<keyword evidence="1" id="KW-0812">Transmembrane</keyword>
<gene>
    <name evidence="2" type="ORF">C8N24_6402</name>
</gene>
<dbReference type="RefSeq" id="WP_121257817.1">
    <property type="nucleotide sequence ID" value="NZ_RBIL01000002.1"/>
</dbReference>